<comment type="function">
    <text evidence="5">Molecular chaperone. Has ATPase activity.</text>
</comment>
<dbReference type="SUPFAM" id="SSF110942">
    <property type="entry name" value="HSP90 C-terminal domain"/>
    <property type="match status" value="1"/>
</dbReference>
<dbReference type="InterPro" id="IPR003594">
    <property type="entry name" value="HATPase_dom"/>
</dbReference>
<dbReference type="GO" id="GO:0005524">
    <property type="term" value="F:ATP binding"/>
    <property type="evidence" value="ECO:0007669"/>
    <property type="project" value="UniProtKB-UniRule"/>
</dbReference>
<feature type="binding site" evidence="6">
    <location>
        <position position="92"/>
    </location>
    <ligand>
        <name>ATP</name>
        <dbReference type="ChEBI" id="CHEBI:30616"/>
    </ligand>
</feature>
<feature type="region of interest" description="A; substrate-binding" evidence="5">
    <location>
        <begin position="1"/>
        <end position="342"/>
    </location>
</feature>
<keyword evidence="5" id="KW-0346">Stress response</keyword>
<feature type="binding site" evidence="6">
    <location>
        <position position="50"/>
    </location>
    <ligand>
        <name>ATP</name>
        <dbReference type="ChEBI" id="CHEBI:30616"/>
    </ligand>
</feature>
<dbReference type="InterPro" id="IPR001404">
    <property type="entry name" value="Hsp90_fam"/>
</dbReference>
<dbReference type="CDD" id="cd16927">
    <property type="entry name" value="HATPase_Hsp90-like"/>
    <property type="match status" value="1"/>
</dbReference>
<dbReference type="EMBL" id="VWNA01000001">
    <property type="protein sequence ID" value="MQT12470.1"/>
    <property type="molecule type" value="Genomic_DNA"/>
</dbReference>
<organism evidence="8 9">
    <name type="scientific">Segnochrobactrum spirostomi</name>
    <dbReference type="NCBI Taxonomy" id="2608987"/>
    <lineage>
        <taxon>Bacteria</taxon>
        <taxon>Pseudomonadati</taxon>
        <taxon>Pseudomonadota</taxon>
        <taxon>Alphaproteobacteria</taxon>
        <taxon>Hyphomicrobiales</taxon>
        <taxon>Segnochrobactraceae</taxon>
        <taxon>Segnochrobactrum</taxon>
    </lineage>
</organism>
<evidence type="ECO:0000256" key="1">
    <source>
        <dbReference type="ARBA" id="ARBA00008239"/>
    </source>
</evidence>
<dbReference type="SUPFAM" id="SSF55874">
    <property type="entry name" value="ATPase domain of HSP90 chaperone/DNA topoisomerase II/histidine kinase"/>
    <property type="match status" value="1"/>
</dbReference>
<dbReference type="Gene3D" id="3.30.230.80">
    <property type="match status" value="1"/>
</dbReference>
<dbReference type="SMART" id="SM00387">
    <property type="entry name" value="HATPase_c"/>
    <property type="match status" value="1"/>
</dbReference>
<feature type="binding site" evidence="6">
    <location>
        <position position="185"/>
    </location>
    <ligand>
        <name>ATP</name>
        <dbReference type="ChEBI" id="CHEBI:30616"/>
    </ligand>
</feature>
<feature type="binding site" evidence="6">
    <location>
        <begin position="133"/>
        <end position="138"/>
    </location>
    <ligand>
        <name>ATP</name>
        <dbReference type="ChEBI" id="CHEBI:30616"/>
    </ligand>
</feature>
<feature type="binding site" evidence="6">
    <location>
        <position position="97"/>
    </location>
    <ligand>
        <name>ATP</name>
        <dbReference type="ChEBI" id="CHEBI:30616"/>
    </ligand>
</feature>
<dbReference type="AlphaFoldDB" id="A0A6A7Y079"/>
<dbReference type="Proteomes" id="UP000332515">
    <property type="component" value="Unassembled WGS sequence"/>
</dbReference>
<dbReference type="PANTHER" id="PTHR11528">
    <property type="entry name" value="HEAT SHOCK PROTEIN 90 FAMILY MEMBER"/>
    <property type="match status" value="1"/>
</dbReference>
<evidence type="ECO:0000256" key="2">
    <source>
        <dbReference type="ARBA" id="ARBA00022741"/>
    </source>
</evidence>
<dbReference type="InterPro" id="IPR019805">
    <property type="entry name" value="Heat_shock_protein_90_CS"/>
</dbReference>
<keyword evidence="5" id="KW-0963">Cytoplasm</keyword>
<dbReference type="InterPro" id="IPR020568">
    <property type="entry name" value="Ribosomal_Su5_D2-typ_SF"/>
</dbReference>
<evidence type="ECO:0000256" key="3">
    <source>
        <dbReference type="ARBA" id="ARBA00022840"/>
    </source>
</evidence>
<accession>A0A6A7Y079</accession>
<evidence type="ECO:0000259" key="7">
    <source>
        <dbReference type="SMART" id="SM00387"/>
    </source>
</evidence>
<feature type="binding site" evidence="6">
    <location>
        <position position="46"/>
    </location>
    <ligand>
        <name>ATP</name>
        <dbReference type="ChEBI" id="CHEBI:30616"/>
    </ligand>
</feature>
<dbReference type="RefSeq" id="WP_153479731.1">
    <property type="nucleotide sequence ID" value="NZ_VWNA01000001.1"/>
</dbReference>
<keyword evidence="2 5" id="KW-0547">Nucleotide-binding</keyword>
<comment type="caution">
    <text evidence="8">The sequence shown here is derived from an EMBL/GenBank/DDBJ whole genome shotgun (WGS) entry which is preliminary data.</text>
</comment>
<evidence type="ECO:0000256" key="6">
    <source>
        <dbReference type="PIRSR" id="PIRSR002583-1"/>
    </source>
</evidence>
<dbReference type="InterPro" id="IPR036890">
    <property type="entry name" value="HATPase_C_sf"/>
</dbReference>
<feature type="region of interest" description="C" evidence="5">
    <location>
        <begin position="559"/>
        <end position="637"/>
    </location>
</feature>
<comment type="subunit">
    <text evidence="5">Homodimer.</text>
</comment>
<dbReference type="Gene3D" id="1.20.120.790">
    <property type="entry name" value="Heat shock protein 90, C-terminal domain"/>
    <property type="match status" value="1"/>
</dbReference>
<dbReference type="Gene3D" id="3.40.50.11260">
    <property type="match status" value="1"/>
</dbReference>
<evidence type="ECO:0000313" key="8">
    <source>
        <dbReference type="EMBL" id="MQT12470.1"/>
    </source>
</evidence>
<feature type="binding site" evidence="6">
    <location>
        <position position="105"/>
    </location>
    <ligand>
        <name>ATP</name>
        <dbReference type="ChEBI" id="CHEBI:30616"/>
    </ligand>
</feature>
<dbReference type="GO" id="GO:0051082">
    <property type="term" value="F:unfolded protein binding"/>
    <property type="evidence" value="ECO:0007669"/>
    <property type="project" value="UniProtKB-UniRule"/>
</dbReference>
<dbReference type="NCBIfam" id="NF003555">
    <property type="entry name" value="PRK05218.1"/>
    <property type="match status" value="1"/>
</dbReference>
<evidence type="ECO:0000256" key="4">
    <source>
        <dbReference type="ARBA" id="ARBA00023186"/>
    </source>
</evidence>
<feature type="domain" description="Histidine kinase/HSP90-like ATPase" evidence="7">
    <location>
        <begin position="39"/>
        <end position="195"/>
    </location>
</feature>
<evidence type="ECO:0000256" key="5">
    <source>
        <dbReference type="HAMAP-Rule" id="MF_00505"/>
    </source>
</evidence>
<feature type="binding site" evidence="6">
    <location>
        <begin position="112"/>
        <end position="113"/>
    </location>
    <ligand>
        <name>ATP</name>
        <dbReference type="ChEBI" id="CHEBI:30616"/>
    </ligand>
</feature>
<gene>
    <name evidence="5 8" type="primary">htpG</name>
    <name evidence="8" type="ORF">F0357_07285</name>
</gene>
<feature type="binding site" evidence="6">
    <location>
        <position position="342"/>
    </location>
    <ligand>
        <name>ATP</name>
        <dbReference type="ChEBI" id="CHEBI:30616"/>
    </ligand>
</feature>
<dbReference type="PRINTS" id="PR00775">
    <property type="entry name" value="HEATSHOCK90"/>
</dbReference>
<feature type="region of interest" description="B" evidence="5">
    <location>
        <begin position="343"/>
        <end position="558"/>
    </location>
</feature>
<dbReference type="Pfam" id="PF13589">
    <property type="entry name" value="HATPase_c_3"/>
    <property type="match status" value="1"/>
</dbReference>
<keyword evidence="9" id="KW-1185">Reference proteome</keyword>
<dbReference type="PIRSF" id="PIRSF002583">
    <property type="entry name" value="Hsp90"/>
    <property type="match status" value="1"/>
</dbReference>
<dbReference type="SUPFAM" id="SSF54211">
    <property type="entry name" value="Ribosomal protein S5 domain 2-like"/>
    <property type="match status" value="1"/>
</dbReference>
<comment type="similarity">
    <text evidence="1 5">Belongs to the heat shock protein 90 family.</text>
</comment>
<dbReference type="InterPro" id="IPR020575">
    <property type="entry name" value="Hsp90_N"/>
</dbReference>
<name>A0A6A7Y079_9HYPH</name>
<dbReference type="Pfam" id="PF00183">
    <property type="entry name" value="HSP90"/>
    <property type="match status" value="1"/>
</dbReference>
<sequence length="637" mass="68458">MDTDSPTQAAPADGRTETRPFAADVAQLLKLMVHSVYSDRDVFLRELLSNAADACEKLRHLSATEPGLEVGDAPFAITIEADEAAGTLAVSDNGIGMSRDELAENLGTIARSGTRAFVEALAEKADGTALIGQFGVGFYAAFMVAREVVVTSRRAGSSEAWTWRSDGAGAFTIEPAGDEAPARGTRVLLKLADDAKDYAKAYKIEDVVRTHAAHVPVPIFLVEAGKDESEPRQLVDGTALWTKPKSAVTAEEYADFYRLVSGDFGEPALTVHYRAEGRQDYSVLAFVPKQRPFDLFDPSRKGRIKLYVRRVFITDEAELLPAWLRFVRGVVDSQDLPLNLSREMLQTNPLLEAIRKGLTNRILTELEKLAENDKDAYAAVWEAFGAVIKEGLYEDPERRDALFKIARFRTTKAPEGGRSLAEVLADKVENQTALYYALGDSEAAVKASPHLEGYVARGIEVLVLTDPVDAFWVQTALGYEGRPFRSVTQGSADLDAIPLPDSADKPEAANAGDVAALAALVKQSLGDKVSAVRPSERLATSAVCLVAPDGGPDRRFEKLMSSSPNGLGTFAPVLELNPRHPLVKALAAKASAGGAAGEIEAAAVLLFGQARILDGEAPDDPAAFAEGLSKLMEARFA</sequence>
<dbReference type="HAMAP" id="MF_00505">
    <property type="entry name" value="HSP90"/>
    <property type="match status" value="1"/>
</dbReference>
<keyword evidence="3 5" id="KW-0067">ATP-binding</keyword>
<keyword evidence="4 5" id="KW-0143">Chaperone</keyword>
<dbReference type="PROSITE" id="PS00298">
    <property type="entry name" value="HSP90"/>
    <property type="match status" value="1"/>
</dbReference>
<dbReference type="InterPro" id="IPR037196">
    <property type="entry name" value="HSP90_C"/>
</dbReference>
<proteinExistence type="inferred from homology"/>
<dbReference type="GO" id="GO:0005737">
    <property type="term" value="C:cytoplasm"/>
    <property type="evidence" value="ECO:0007669"/>
    <property type="project" value="UniProtKB-SubCell"/>
</dbReference>
<reference evidence="8 9" key="1">
    <citation type="submission" date="2019-09" db="EMBL/GenBank/DDBJ databases">
        <title>Segnochrobactrum spirostomi gen. nov., sp. nov., isolated from the ciliate Spirostomum cf. yagiui and description of a novel family, Segnochrobactraceae fam. nov. within the order Rhizobiales of the class Alphaproteobacteria.</title>
        <authorList>
            <person name="Akter S."/>
            <person name="Shazib S.U.A."/>
            <person name="Shin M.K."/>
        </authorList>
    </citation>
    <scope>NUCLEOTIDE SEQUENCE [LARGE SCALE GENOMIC DNA]</scope>
    <source>
        <strain evidence="8 9">Sp-1</strain>
    </source>
</reference>
<evidence type="ECO:0000313" key="9">
    <source>
        <dbReference type="Proteomes" id="UP000332515"/>
    </source>
</evidence>
<dbReference type="GO" id="GO:0140662">
    <property type="term" value="F:ATP-dependent protein folding chaperone"/>
    <property type="evidence" value="ECO:0007669"/>
    <property type="project" value="InterPro"/>
</dbReference>
<dbReference type="GO" id="GO:0016887">
    <property type="term" value="F:ATP hydrolysis activity"/>
    <property type="evidence" value="ECO:0007669"/>
    <property type="project" value="InterPro"/>
</dbReference>
<protein>
    <recommendedName>
        <fullName evidence="5">Chaperone protein HtpG</fullName>
    </recommendedName>
    <alternativeName>
        <fullName evidence="5">Heat shock protein HtpG</fullName>
    </alternativeName>
    <alternativeName>
        <fullName evidence="5">High temperature protein G</fullName>
    </alternativeName>
</protein>
<dbReference type="Gene3D" id="3.30.565.10">
    <property type="entry name" value="Histidine kinase-like ATPase, C-terminal domain"/>
    <property type="match status" value="1"/>
</dbReference>
<comment type="subcellular location">
    <subcellularLocation>
        <location evidence="5">Cytoplasm</location>
    </subcellularLocation>
</comment>